<dbReference type="InterPro" id="IPR036864">
    <property type="entry name" value="Zn2-C6_fun-type_DNA-bd_sf"/>
</dbReference>
<keyword evidence="9" id="KW-0812">Transmembrane</keyword>
<dbReference type="SMART" id="SM00906">
    <property type="entry name" value="Fungal_trans"/>
    <property type="match status" value="1"/>
</dbReference>
<evidence type="ECO:0000256" key="3">
    <source>
        <dbReference type="ARBA" id="ARBA00022833"/>
    </source>
</evidence>
<dbReference type="GO" id="GO:0006351">
    <property type="term" value="P:DNA-templated transcription"/>
    <property type="evidence" value="ECO:0007669"/>
    <property type="project" value="InterPro"/>
</dbReference>
<keyword evidence="12" id="KW-1185">Reference proteome</keyword>
<keyword evidence="5" id="KW-0238">DNA-binding</keyword>
<evidence type="ECO:0000256" key="6">
    <source>
        <dbReference type="ARBA" id="ARBA00023163"/>
    </source>
</evidence>
<dbReference type="InterPro" id="IPR001138">
    <property type="entry name" value="Zn2Cys6_DnaBD"/>
</dbReference>
<dbReference type="EMBL" id="CP120627">
    <property type="protein sequence ID" value="WEW55770.1"/>
    <property type="molecule type" value="Genomic_DNA"/>
</dbReference>
<dbReference type="SUPFAM" id="SSF57701">
    <property type="entry name" value="Zn2/Cys6 DNA-binding domain"/>
    <property type="match status" value="1"/>
</dbReference>
<dbReference type="InterPro" id="IPR052202">
    <property type="entry name" value="Yeast_MetPath_Reg"/>
</dbReference>
<dbReference type="PROSITE" id="PS50048">
    <property type="entry name" value="ZN2_CY6_FUNGAL_2"/>
    <property type="match status" value="1"/>
</dbReference>
<evidence type="ECO:0000256" key="1">
    <source>
        <dbReference type="ARBA" id="ARBA00004123"/>
    </source>
</evidence>
<keyword evidence="4" id="KW-0805">Transcription regulation</keyword>
<dbReference type="GO" id="GO:0005634">
    <property type="term" value="C:nucleus"/>
    <property type="evidence" value="ECO:0007669"/>
    <property type="project" value="UniProtKB-SubCell"/>
</dbReference>
<protein>
    <recommendedName>
        <fullName evidence="10">Zn(2)-C6 fungal-type domain-containing protein</fullName>
    </recommendedName>
</protein>
<dbReference type="PANTHER" id="PTHR47782">
    <property type="entry name" value="ZN(II)2CYS6 TRANSCRIPTION FACTOR (EUROFUNG)-RELATED"/>
    <property type="match status" value="1"/>
</dbReference>
<evidence type="ECO:0000256" key="9">
    <source>
        <dbReference type="SAM" id="Phobius"/>
    </source>
</evidence>
<evidence type="ECO:0000256" key="4">
    <source>
        <dbReference type="ARBA" id="ARBA00023015"/>
    </source>
</evidence>
<feature type="transmembrane region" description="Helical" evidence="9">
    <location>
        <begin position="1015"/>
        <end position="1036"/>
    </location>
</feature>
<dbReference type="Gene3D" id="4.10.240.10">
    <property type="entry name" value="Zn(2)-C6 fungal-type DNA-binding domain"/>
    <property type="match status" value="1"/>
</dbReference>
<dbReference type="GO" id="GO:0045944">
    <property type="term" value="P:positive regulation of transcription by RNA polymerase II"/>
    <property type="evidence" value="ECO:0007669"/>
    <property type="project" value="TreeGrafter"/>
</dbReference>
<feature type="region of interest" description="Disordered" evidence="8">
    <location>
        <begin position="745"/>
        <end position="769"/>
    </location>
</feature>
<evidence type="ECO:0000259" key="10">
    <source>
        <dbReference type="PROSITE" id="PS50048"/>
    </source>
</evidence>
<evidence type="ECO:0000313" key="11">
    <source>
        <dbReference type="EMBL" id="WEW55770.1"/>
    </source>
</evidence>
<keyword evidence="3" id="KW-0862">Zinc</keyword>
<dbReference type="PROSITE" id="PS00463">
    <property type="entry name" value="ZN2_CY6_FUNGAL_1"/>
    <property type="match status" value="1"/>
</dbReference>
<sequence length="1202" mass="134470">MASAYPDLDTPLLKVSRPVAACSRCRNAKIKCDGKLPACSACERAGRSGSCSGATDEFAKGKERSYVASLEAQCERLEKKIEAARRHHEGITGHIDAETGGVNATATTTTSASAGDPSYGKESCDIDDLVGDFGFLAVNATSRDFYGIRSSTSFAGLLLRVAIAEPLPRSIGRIELPPHSQIGSLTLHYFDYFHPSIPFLSETKFWTSVDAIYQDNGRFANSHDHWTLRMVLAISAASKSRGMNDRDSQIAMYHAHVALGYSEEVLQPGTIAGIQAILLLALYSMLNPKYFRTWYLIGIAARVTTDLGIHQEHASASLLDKALLDSRRRTFHCVYSLDRYVSTALGRALSFSDDSINVPFPTDPPLSASVRTWQSELFLRSIEPALFLFQIRHFQSAAYQDMFFGGRQTCSMAQSYVWERCTAATTWFQSCPKDPPAQFSTLFHLEYLYTIIMVLSPSNRSPTISKTNQRHLFENSINFVTQVYSEVTSHTGFTSLLTYMDIERTYTVACKLVNLLRQNHNEVLQDETAEQTELPQLSPDGDSAPAPLGVIATGRHSRTRRALVCLYNAHSVFEYALRRWNVRTLLDDFERSSVDLKAILSSRLGQQQSYYPPARGTAGQSRSPEFEHGHGYGHSQPPPETHVQHLFQVPQTQQPHGRSLRKDQPDAALEFCNLLDHHQMLSVELPDLKTISFTSTFRELDSRRVIPSLRSHYTSERDALAIDLDSLNDGFNPMLLSDLFSARSIGTKPSPREDKRSSQISQPDPEIETHNHEEIAELFPTTSLEQLKDDNIKPYSDASPIYKHRLLRSEQFRRLIGDLETCGTDLLPYASEDVLAGSSLVTRSSIRSCREAIFTFLRWAKGDSAYLNLSTVNQAQLRKNGLDGQCDCASSHNSIDPHPTASNTTCEFEDSGWNWTSRRIIDIMEHPPVLSHTPSKRSSKVPKADTAETLDMPHTPQLLACEENVCRIGDLSRICTKPKSRMTTGEIDVCKMCYPRDEKRLQAYCVVREQREHRAFYVAAGMLASFSIVLAGLILYRDCLEKRAAKSFDNAREGERETDQASQASRSIAMQNWVSQMFRYFKSHVKMSGDVEKFQPNTAAADKEGMFARGLNEEDDGSSIKSELYSAPTVRRIEKKTVTRVRRTGAPEDGVAVGTVPIMPRARTRNARIQHSVPITPTSWMLQRENVDALIYQSSGPEDGNE</sequence>
<gene>
    <name evidence="11" type="ORF">PRK78_001203</name>
</gene>
<comment type="subcellular location">
    <subcellularLocation>
        <location evidence="1">Nucleus</location>
    </subcellularLocation>
</comment>
<name>A0AAF0DCI5_9EURO</name>
<organism evidence="11 12">
    <name type="scientific">Emydomyces testavorans</name>
    <dbReference type="NCBI Taxonomy" id="2070801"/>
    <lineage>
        <taxon>Eukaryota</taxon>
        <taxon>Fungi</taxon>
        <taxon>Dikarya</taxon>
        <taxon>Ascomycota</taxon>
        <taxon>Pezizomycotina</taxon>
        <taxon>Eurotiomycetes</taxon>
        <taxon>Eurotiomycetidae</taxon>
        <taxon>Onygenales</taxon>
        <taxon>Nannizziopsiaceae</taxon>
        <taxon>Emydomyces</taxon>
    </lineage>
</organism>
<reference evidence="11" key="1">
    <citation type="submission" date="2023-03" db="EMBL/GenBank/DDBJ databases">
        <title>Emydomyces testavorans Genome Sequence.</title>
        <authorList>
            <person name="Hoyer L."/>
        </authorList>
    </citation>
    <scope>NUCLEOTIDE SEQUENCE</scope>
    <source>
        <strain evidence="11">16-2883</strain>
    </source>
</reference>
<dbReference type="PANTHER" id="PTHR47782:SF2">
    <property type="entry name" value="TRANSCRIPTION FACTOR, PUTATIVE (AFU_ORTHOLOGUE AFUA_4G12570)-RELATED"/>
    <property type="match status" value="1"/>
</dbReference>
<keyword evidence="2" id="KW-0479">Metal-binding</keyword>
<proteinExistence type="predicted"/>
<evidence type="ECO:0000256" key="7">
    <source>
        <dbReference type="ARBA" id="ARBA00023242"/>
    </source>
</evidence>
<feature type="domain" description="Zn(2)-C6 fungal-type" evidence="10">
    <location>
        <begin position="21"/>
        <end position="52"/>
    </location>
</feature>
<dbReference type="AlphaFoldDB" id="A0AAF0DCI5"/>
<feature type="region of interest" description="Disordered" evidence="8">
    <location>
        <begin position="609"/>
        <end position="641"/>
    </location>
</feature>
<accession>A0AAF0DCI5</accession>
<dbReference type="CDD" id="cd00067">
    <property type="entry name" value="GAL4"/>
    <property type="match status" value="1"/>
</dbReference>
<keyword evidence="7" id="KW-0539">Nucleus</keyword>
<dbReference type="GO" id="GO:0043565">
    <property type="term" value="F:sequence-specific DNA binding"/>
    <property type="evidence" value="ECO:0007669"/>
    <property type="project" value="TreeGrafter"/>
</dbReference>
<dbReference type="CDD" id="cd12148">
    <property type="entry name" value="fungal_TF_MHR"/>
    <property type="match status" value="1"/>
</dbReference>
<dbReference type="Proteomes" id="UP001219355">
    <property type="component" value="Chromosome 1"/>
</dbReference>
<evidence type="ECO:0000256" key="8">
    <source>
        <dbReference type="SAM" id="MobiDB-lite"/>
    </source>
</evidence>
<dbReference type="SMART" id="SM00066">
    <property type="entry name" value="GAL4"/>
    <property type="match status" value="1"/>
</dbReference>
<keyword evidence="9" id="KW-0472">Membrane</keyword>
<keyword evidence="6" id="KW-0804">Transcription</keyword>
<dbReference type="InterPro" id="IPR007219">
    <property type="entry name" value="XnlR_reg_dom"/>
</dbReference>
<dbReference type="Pfam" id="PF04082">
    <property type="entry name" value="Fungal_trans"/>
    <property type="match status" value="1"/>
</dbReference>
<evidence type="ECO:0000313" key="12">
    <source>
        <dbReference type="Proteomes" id="UP001219355"/>
    </source>
</evidence>
<dbReference type="GO" id="GO:0008270">
    <property type="term" value="F:zinc ion binding"/>
    <property type="evidence" value="ECO:0007669"/>
    <property type="project" value="InterPro"/>
</dbReference>
<evidence type="ECO:0000256" key="5">
    <source>
        <dbReference type="ARBA" id="ARBA00023125"/>
    </source>
</evidence>
<keyword evidence="9" id="KW-1133">Transmembrane helix</keyword>
<evidence type="ECO:0000256" key="2">
    <source>
        <dbReference type="ARBA" id="ARBA00022723"/>
    </source>
</evidence>
<dbReference type="Pfam" id="PF00172">
    <property type="entry name" value="Zn_clus"/>
    <property type="match status" value="1"/>
</dbReference>
<dbReference type="GO" id="GO:0000981">
    <property type="term" value="F:DNA-binding transcription factor activity, RNA polymerase II-specific"/>
    <property type="evidence" value="ECO:0007669"/>
    <property type="project" value="InterPro"/>
</dbReference>